<gene>
    <name evidence="1" type="ORF">J0M35_21035</name>
</gene>
<name>A0A8J7PPS8_9BACT</name>
<accession>A0A8J7PPS8</accession>
<dbReference type="Proteomes" id="UP000664277">
    <property type="component" value="Unassembled WGS sequence"/>
</dbReference>
<evidence type="ECO:0000313" key="2">
    <source>
        <dbReference type="Proteomes" id="UP000664277"/>
    </source>
</evidence>
<dbReference type="AlphaFoldDB" id="A0A8J7PPS8"/>
<reference evidence="1" key="1">
    <citation type="submission" date="2021-02" db="EMBL/GenBank/DDBJ databases">
        <title>Genome-Resolved Metagenomics of a Microbial Community Performing Photosynthetic Biological Nutrient Removal.</title>
        <authorList>
            <person name="Mcdaniel E.A."/>
        </authorList>
    </citation>
    <scope>NUCLEOTIDE SEQUENCE</scope>
    <source>
        <strain evidence="1">UWPOB_OBS1</strain>
    </source>
</reference>
<evidence type="ECO:0000313" key="1">
    <source>
        <dbReference type="EMBL" id="MBN8662865.1"/>
    </source>
</evidence>
<organism evidence="1 2">
    <name type="scientific">Candidatus Obscuribacter phosphatis</name>
    <dbReference type="NCBI Taxonomy" id="1906157"/>
    <lineage>
        <taxon>Bacteria</taxon>
        <taxon>Bacillati</taxon>
        <taxon>Candidatus Melainabacteria</taxon>
        <taxon>Candidatus Obscuribacterales</taxon>
        <taxon>Candidatus Obscuribacteraceae</taxon>
        <taxon>Candidatus Obscuribacter</taxon>
    </lineage>
</organism>
<proteinExistence type="predicted"/>
<comment type="caution">
    <text evidence="1">The sequence shown here is derived from an EMBL/GenBank/DDBJ whole genome shotgun (WGS) entry which is preliminary data.</text>
</comment>
<sequence length="49" mass="5608">MSKNGFSRRLLLDLEIPKSPQLVKKQGQQKNERIPYRLGVTRLGGDNLN</sequence>
<dbReference type="EMBL" id="JAFLCK010000060">
    <property type="protein sequence ID" value="MBN8662865.1"/>
    <property type="molecule type" value="Genomic_DNA"/>
</dbReference>
<protein>
    <submittedName>
        <fullName evidence="1">Uncharacterized protein</fullName>
    </submittedName>
</protein>